<proteinExistence type="predicted"/>
<keyword evidence="1" id="KW-0547">Nucleotide-binding</keyword>
<dbReference type="InterPro" id="IPR002423">
    <property type="entry name" value="Cpn60/GroEL/TCP-1"/>
</dbReference>
<dbReference type="PANTHER" id="PTHR11353">
    <property type="entry name" value="CHAPERONIN"/>
    <property type="match status" value="1"/>
</dbReference>
<reference evidence="4" key="1">
    <citation type="submission" date="2018-02" db="EMBL/GenBank/DDBJ databases">
        <authorList>
            <person name="Cohen D.B."/>
            <person name="Kent A.D."/>
        </authorList>
    </citation>
    <scope>NUCLEOTIDE SEQUENCE</scope>
</reference>
<accession>A0A2N9HVD0</accession>
<evidence type="ECO:0000256" key="3">
    <source>
        <dbReference type="ARBA" id="ARBA00023186"/>
    </source>
</evidence>
<dbReference type="Gene3D" id="3.30.260.10">
    <property type="entry name" value="TCP-1-like chaperonin intermediate domain"/>
    <property type="match status" value="1"/>
</dbReference>
<gene>
    <name evidence="4" type="ORF">FSB_LOCUS43612</name>
</gene>
<protein>
    <submittedName>
        <fullName evidence="4">Uncharacterized protein</fullName>
    </submittedName>
</protein>
<evidence type="ECO:0000313" key="4">
    <source>
        <dbReference type="EMBL" id="SPD15730.1"/>
    </source>
</evidence>
<name>A0A2N9HVD0_FAGSY</name>
<organism evidence="4">
    <name type="scientific">Fagus sylvatica</name>
    <name type="common">Beechnut</name>
    <dbReference type="NCBI Taxonomy" id="28930"/>
    <lineage>
        <taxon>Eukaryota</taxon>
        <taxon>Viridiplantae</taxon>
        <taxon>Streptophyta</taxon>
        <taxon>Embryophyta</taxon>
        <taxon>Tracheophyta</taxon>
        <taxon>Spermatophyta</taxon>
        <taxon>Magnoliopsida</taxon>
        <taxon>eudicotyledons</taxon>
        <taxon>Gunneridae</taxon>
        <taxon>Pentapetalae</taxon>
        <taxon>rosids</taxon>
        <taxon>fabids</taxon>
        <taxon>Fagales</taxon>
        <taxon>Fagaceae</taxon>
        <taxon>Fagus</taxon>
    </lineage>
</organism>
<evidence type="ECO:0000256" key="1">
    <source>
        <dbReference type="ARBA" id="ARBA00022741"/>
    </source>
</evidence>
<dbReference type="SUPFAM" id="SSF54849">
    <property type="entry name" value="GroEL-intermediate domain like"/>
    <property type="match status" value="1"/>
</dbReference>
<evidence type="ECO:0000256" key="2">
    <source>
        <dbReference type="ARBA" id="ARBA00022840"/>
    </source>
</evidence>
<dbReference type="SUPFAM" id="SSF48592">
    <property type="entry name" value="GroEL equatorial domain-like"/>
    <property type="match status" value="1"/>
</dbReference>
<dbReference type="Pfam" id="PF00118">
    <property type="entry name" value="Cpn60_TCP1"/>
    <property type="match status" value="1"/>
</dbReference>
<dbReference type="Gene3D" id="1.10.560.10">
    <property type="entry name" value="GroEL-like equatorial domain"/>
    <property type="match status" value="1"/>
</dbReference>
<keyword evidence="2" id="KW-0067">ATP-binding</keyword>
<dbReference type="GO" id="GO:0140662">
    <property type="term" value="F:ATP-dependent protein folding chaperone"/>
    <property type="evidence" value="ECO:0007669"/>
    <property type="project" value="InterPro"/>
</dbReference>
<dbReference type="InterPro" id="IPR027410">
    <property type="entry name" value="TCP-1-like_intermed_sf"/>
</dbReference>
<dbReference type="InterPro" id="IPR027413">
    <property type="entry name" value="GROEL-like_equatorial_sf"/>
</dbReference>
<dbReference type="EMBL" id="OIVN01004146">
    <property type="protein sequence ID" value="SPD15730.1"/>
    <property type="molecule type" value="Genomic_DNA"/>
</dbReference>
<keyword evidence="3" id="KW-0143">Chaperone</keyword>
<dbReference type="InterPro" id="IPR017998">
    <property type="entry name" value="Chaperone_TCP-1"/>
</dbReference>
<dbReference type="GO" id="GO:0005524">
    <property type="term" value="F:ATP binding"/>
    <property type="evidence" value="ECO:0007669"/>
    <property type="project" value="UniProtKB-KW"/>
</dbReference>
<dbReference type="AlphaFoldDB" id="A0A2N9HVD0"/>
<sequence length="194" mass="21307">MPSSSLTTLSNLTATINSRNLCLRTEANDGAPILEQMDVDNQIAKLMVELSWIVVLADALLEQAEQLLEDYEIGDGMTGVVVLTDALLEQAEQLLERGINPIQIAEGHELAFKLAVDHLEQISQKFEFGVSNFDPLVQTCMTPLSSKIVTRCKRNLAEIAVRAVLAVADLERKDVHLDLIKVEGKVGGSWRIPS</sequence>